<dbReference type="NCBIfam" id="TIGR04275">
    <property type="entry name" value="beta_prop_Msarc"/>
    <property type="match status" value="3"/>
</dbReference>
<feature type="domain" description="PKD" evidence="1">
    <location>
        <begin position="222"/>
        <end position="305"/>
    </location>
</feature>
<dbReference type="FunFam" id="2.60.40.10:FF:000270">
    <property type="entry name" value="Cell surface protein"/>
    <property type="match status" value="3"/>
</dbReference>
<dbReference type="KEGG" id="mbak:MSBR3_3060"/>
<dbReference type="PROSITE" id="PS50093">
    <property type="entry name" value="PKD"/>
    <property type="match status" value="3"/>
</dbReference>
<dbReference type="CDD" id="cd00146">
    <property type="entry name" value="PKD"/>
    <property type="match status" value="3"/>
</dbReference>
<accession>A0A0E3SPF7</accession>
<reference evidence="2" key="1">
    <citation type="submission" date="2014-07" db="EMBL/GenBank/DDBJ databases">
        <title>Methanogenic archaea and the global carbon cycle.</title>
        <authorList>
            <person name="Henriksen J.R."/>
            <person name="Luke J."/>
            <person name="Reinhart S."/>
            <person name="Benedict M.N."/>
            <person name="Youngblut N.D."/>
            <person name="Metcalf M.E."/>
            <person name="Whitaker R.J."/>
            <person name="Metcalf W.W."/>
        </authorList>
    </citation>
    <scope>NUCLEOTIDE SEQUENCE [LARGE SCALE GENOMIC DNA]</scope>
    <source>
        <strain evidence="2">3</strain>
    </source>
</reference>
<dbReference type="HOGENOM" id="CLU_060888_0_0_2"/>
<protein>
    <submittedName>
        <fullName evidence="2">Cell surface protein</fullName>
    </submittedName>
</protein>
<dbReference type="InterPro" id="IPR013783">
    <property type="entry name" value="Ig-like_fold"/>
</dbReference>
<dbReference type="InterPro" id="IPR022409">
    <property type="entry name" value="PKD/Chitinase_dom"/>
</dbReference>
<sequence length="383" mass="41735">MYNNSTQTETLITNGKNNITIEGISPSIYGDKIVWLNPNGNYGDIHMYDLSTFKGTQVTTSGSADNPKIYGDKIVWEDYRNGSPDIYMYDIYTSQETQVTASGLATNPAIYNNRIVWTYGRYRASDIYMATISEEPELKTPVANFSSNVTSGYAPLTVQFTELSKNSTSWKWNFGDGTNSTQRNPTHKYSKAGNYTVTLTVSNAAGSNTTIKVNYIKVTAKPVANFTSSVTSGKVPLNVKFTDTSTGKPTGWKWSFGDGTTSSNQNPVHKYSKAGKYTVNLTVKNAAGSNTVTKTNYIKVVTKPVADFTSSVTSGKAPLNVAFTDISTGIPTKWKWDFGDGTTSTKQNIMHKYSKAGNYTVALTVSNTAGSNTVTKTGYVIVK</sequence>
<dbReference type="SUPFAM" id="SSF69304">
    <property type="entry name" value="Tricorn protease N-terminal domain"/>
    <property type="match status" value="1"/>
</dbReference>
<dbReference type="Proteomes" id="UP000033066">
    <property type="component" value="Chromosome"/>
</dbReference>
<proteinExistence type="predicted"/>
<gene>
    <name evidence="2" type="ORF">MSBR3_3060</name>
</gene>
<evidence type="ECO:0000313" key="2">
    <source>
        <dbReference type="EMBL" id="AKB83638.1"/>
    </source>
</evidence>
<dbReference type="InterPro" id="IPR035986">
    <property type="entry name" value="PKD_dom_sf"/>
</dbReference>
<organism evidence="2 3">
    <name type="scientific">Methanosarcina barkeri 3</name>
    <dbReference type="NCBI Taxonomy" id="1434107"/>
    <lineage>
        <taxon>Archaea</taxon>
        <taxon>Methanobacteriati</taxon>
        <taxon>Methanobacteriota</taxon>
        <taxon>Stenosarchaea group</taxon>
        <taxon>Methanomicrobia</taxon>
        <taxon>Methanosarcinales</taxon>
        <taxon>Methanosarcinaceae</taxon>
        <taxon>Methanosarcina</taxon>
    </lineage>
</organism>
<dbReference type="EMBL" id="CP009517">
    <property type="protein sequence ID" value="AKB83638.1"/>
    <property type="molecule type" value="Genomic_DNA"/>
</dbReference>
<name>A0A0E3SPF7_METBA</name>
<feature type="domain" description="PKD" evidence="1">
    <location>
        <begin position="304"/>
        <end position="383"/>
    </location>
</feature>
<dbReference type="PANTHER" id="PTHR36842">
    <property type="entry name" value="PROTEIN TOLB HOMOLOG"/>
    <property type="match status" value="1"/>
</dbReference>
<dbReference type="AlphaFoldDB" id="A0A0E3SPF7"/>
<dbReference type="SMART" id="SM00089">
    <property type="entry name" value="PKD"/>
    <property type="match status" value="3"/>
</dbReference>
<dbReference type="InterPro" id="IPR000601">
    <property type="entry name" value="PKD_dom"/>
</dbReference>
<dbReference type="Pfam" id="PF18911">
    <property type="entry name" value="PKD_4"/>
    <property type="match status" value="3"/>
</dbReference>
<dbReference type="SUPFAM" id="SSF49299">
    <property type="entry name" value="PKD domain"/>
    <property type="match status" value="3"/>
</dbReference>
<feature type="domain" description="PKD" evidence="1">
    <location>
        <begin position="164"/>
        <end position="223"/>
    </location>
</feature>
<dbReference type="PATRIC" id="fig|1434107.4.peg.3873"/>
<dbReference type="InterPro" id="IPR027618">
    <property type="entry name" value="Beta_prop_Msarc"/>
</dbReference>
<keyword evidence="3" id="KW-1185">Reference proteome</keyword>
<dbReference type="Gene3D" id="2.60.40.10">
    <property type="entry name" value="Immunoglobulins"/>
    <property type="match status" value="3"/>
</dbReference>
<evidence type="ECO:0000313" key="3">
    <source>
        <dbReference type="Proteomes" id="UP000033066"/>
    </source>
</evidence>
<evidence type="ECO:0000259" key="1">
    <source>
        <dbReference type="PROSITE" id="PS50093"/>
    </source>
</evidence>
<dbReference type="PANTHER" id="PTHR36842:SF1">
    <property type="entry name" value="PROTEIN TOLB"/>
    <property type="match status" value="1"/>
</dbReference>